<evidence type="ECO:0000313" key="3">
    <source>
        <dbReference type="Proteomes" id="UP001162164"/>
    </source>
</evidence>
<dbReference type="EMBL" id="JAPWTJ010000849">
    <property type="protein sequence ID" value="KAJ8975282.1"/>
    <property type="molecule type" value="Genomic_DNA"/>
</dbReference>
<name>A0ABQ9JBH6_9CUCU</name>
<evidence type="ECO:0000256" key="1">
    <source>
        <dbReference type="SAM" id="SignalP"/>
    </source>
</evidence>
<comment type="caution">
    <text evidence="2">The sequence shown here is derived from an EMBL/GenBank/DDBJ whole genome shotgun (WGS) entry which is preliminary data.</text>
</comment>
<keyword evidence="1" id="KW-0732">Signal</keyword>
<accession>A0ABQ9JBH6</accession>
<proteinExistence type="predicted"/>
<gene>
    <name evidence="2" type="ORF">NQ317_013682</name>
</gene>
<dbReference type="Proteomes" id="UP001162164">
    <property type="component" value="Unassembled WGS sequence"/>
</dbReference>
<protein>
    <submittedName>
        <fullName evidence="2">Uncharacterized protein</fullName>
    </submittedName>
</protein>
<feature type="chain" id="PRO_5045319149" evidence="1">
    <location>
        <begin position="21"/>
        <end position="87"/>
    </location>
</feature>
<evidence type="ECO:0000313" key="2">
    <source>
        <dbReference type="EMBL" id="KAJ8975282.1"/>
    </source>
</evidence>
<keyword evidence="3" id="KW-1185">Reference proteome</keyword>
<sequence>MVVNVNRGKLLFVLVQLVLSNYKHNQKSRFYDFLHDWLGKGLLTSSEIPSQDSAILPEEPQLLKSNRRNRELPNTPYATCPMHIRSG</sequence>
<reference evidence="2" key="1">
    <citation type="journal article" date="2023" name="Insect Mol. Biol.">
        <title>Genome sequencing provides insights into the evolution of gene families encoding plant cell wall-degrading enzymes in longhorned beetles.</title>
        <authorList>
            <person name="Shin N.R."/>
            <person name="Okamura Y."/>
            <person name="Kirsch R."/>
            <person name="Pauchet Y."/>
        </authorList>
    </citation>
    <scope>NUCLEOTIDE SEQUENCE</scope>
    <source>
        <strain evidence="2">MMC_N1</strain>
    </source>
</reference>
<organism evidence="2 3">
    <name type="scientific">Molorchus minor</name>
    <dbReference type="NCBI Taxonomy" id="1323400"/>
    <lineage>
        <taxon>Eukaryota</taxon>
        <taxon>Metazoa</taxon>
        <taxon>Ecdysozoa</taxon>
        <taxon>Arthropoda</taxon>
        <taxon>Hexapoda</taxon>
        <taxon>Insecta</taxon>
        <taxon>Pterygota</taxon>
        <taxon>Neoptera</taxon>
        <taxon>Endopterygota</taxon>
        <taxon>Coleoptera</taxon>
        <taxon>Polyphaga</taxon>
        <taxon>Cucujiformia</taxon>
        <taxon>Chrysomeloidea</taxon>
        <taxon>Cerambycidae</taxon>
        <taxon>Lamiinae</taxon>
        <taxon>Monochamini</taxon>
        <taxon>Molorchus</taxon>
    </lineage>
</organism>
<feature type="signal peptide" evidence="1">
    <location>
        <begin position="1"/>
        <end position="20"/>
    </location>
</feature>